<feature type="region of interest" description="Disordered" evidence="1">
    <location>
        <begin position="262"/>
        <end position="296"/>
    </location>
</feature>
<feature type="region of interest" description="Disordered" evidence="1">
    <location>
        <begin position="145"/>
        <end position="236"/>
    </location>
</feature>
<evidence type="ECO:0000313" key="2">
    <source>
        <dbReference type="EMBL" id="OJJ82248.1"/>
    </source>
</evidence>
<dbReference type="Proteomes" id="UP000184300">
    <property type="component" value="Unassembled WGS sequence"/>
</dbReference>
<proteinExistence type="predicted"/>
<sequence length="476" mass="51257">MHTTKSSSASKNAKRARRIITSLDACLHIVDTLRPANWKPNRLIGAWVNQKCQYPKTLEKLNKIRKGVGLPAWSAQGGSVTNESTTATTTNDSGMAAASPKLQLEPELNPVEKLADAYFDVSDAESEDTVIVKPQPLKTLADTFLGSQGNAKPEDKLPAKPDPVGKTSVGSSGTSTTTTNTKESQKPNAEGGKATGSKDTVSLDFSPFASLTRLGKHNPNHTTTTKSQATSNAGSKATVNPQSYLVKSLGPSFGATFTSTAAAKNTGKSQETSGKNAATSQRNAGTNNKGSTDPNLLMKMGGPFIFSITGSNTTTINTNIKPTVPKESTNPFDHIASKAADEWAYRKTQGKTNRQIDELMTYQGLWNVKQQFLAIKSHVDVCLKQRQDPKKDRYSIVFQGNLGTGKMTVAHLFFQDYASPPYRVAGGVLFIDEAYQLVSAHASVQGKRILDLILTAMEDAVGKMAVIFVEYKDEME</sequence>
<dbReference type="RefSeq" id="XP_022398946.1">
    <property type="nucleotide sequence ID" value="XM_022550238.1"/>
</dbReference>
<evidence type="ECO:0008006" key="4">
    <source>
        <dbReference type="Google" id="ProtNLM"/>
    </source>
</evidence>
<feature type="compositionally biased region" description="Low complexity" evidence="1">
    <location>
        <begin position="164"/>
        <end position="182"/>
    </location>
</feature>
<evidence type="ECO:0000313" key="3">
    <source>
        <dbReference type="Proteomes" id="UP000184300"/>
    </source>
</evidence>
<dbReference type="OrthoDB" id="2423195at2759"/>
<feature type="compositionally biased region" description="Polar residues" evidence="1">
    <location>
        <begin position="220"/>
        <end position="236"/>
    </location>
</feature>
<dbReference type="GeneID" id="34466498"/>
<dbReference type="Gene3D" id="3.40.50.300">
    <property type="entry name" value="P-loop containing nucleotide triphosphate hydrolases"/>
    <property type="match status" value="1"/>
</dbReference>
<dbReference type="STRING" id="1160497.A0A1L9VE74"/>
<evidence type="ECO:0000256" key="1">
    <source>
        <dbReference type="SAM" id="MobiDB-lite"/>
    </source>
</evidence>
<keyword evidence="3" id="KW-1185">Reference proteome</keyword>
<dbReference type="InterPro" id="IPR027417">
    <property type="entry name" value="P-loop_NTPase"/>
</dbReference>
<protein>
    <recommendedName>
        <fullName evidence="4">ATPase AAA-type core domain-containing protein</fullName>
    </recommendedName>
</protein>
<dbReference type="SUPFAM" id="SSF52540">
    <property type="entry name" value="P-loop containing nucleoside triphosphate hydrolases"/>
    <property type="match status" value="1"/>
</dbReference>
<dbReference type="VEuPathDB" id="FungiDB:ASPGLDRAFT_83912"/>
<dbReference type="EMBL" id="KV878903">
    <property type="protein sequence ID" value="OJJ82248.1"/>
    <property type="molecule type" value="Genomic_DNA"/>
</dbReference>
<name>A0A1L9VE74_ASPGL</name>
<reference evidence="3" key="1">
    <citation type="journal article" date="2017" name="Genome Biol.">
        <title>Comparative genomics reveals high biological diversity and specific adaptations in the industrially and medically important fungal genus Aspergillus.</title>
        <authorList>
            <person name="de Vries R.P."/>
            <person name="Riley R."/>
            <person name="Wiebenga A."/>
            <person name="Aguilar-Osorio G."/>
            <person name="Amillis S."/>
            <person name="Uchima C.A."/>
            <person name="Anderluh G."/>
            <person name="Asadollahi M."/>
            <person name="Askin M."/>
            <person name="Barry K."/>
            <person name="Battaglia E."/>
            <person name="Bayram O."/>
            <person name="Benocci T."/>
            <person name="Braus-Stromeyer S.A."/>
            <person name="Caldana C."/>
            <person name="Canovas D."/>
            <person name="Cerqueira G.C."/>
            <person name="Chen F."/>
            <person name="Chen W."/>
            <person name="Choi C."/>
            <person name="Clum A."/>
            <person name="Dos Santos R.A."/>
            <person name="Damasio A.R."/>
            <person name="Diallinas G."/>
            <person name="Emri T."/>
            <person name="Fekete E."/>
            <person name="Flipphi M."/>
            <person name="Freyberg S."/>
            <person name="Gallo A."/>
            <person name="Gournas C."/>
            <person name="Habgood R."/>
            <person name="Hainaut M."/>
            <person name="Harispe M.L."/>
            <person name="Henrissat B."/>
            <person name="Hilden K.S."/>
            <person name="Hope R."/>
            <person name="Hossain A."/>
            <person name="Karabika E."/>
            <person name="Karaffa L."/>
            <person name="Karanyi Z."/>
            <person name="Krasevec N."/>
            <person name="Kuo A."/>
            <person name="Kusch H."/>
            <person name="LaButti K."/>
            <person name="Lagendijk E.L."/>
            <person name="Lapidus A."/>
            <person name="Levasseur A."/>
            <person name="Lindquist E."/>
            <person name="Lipzen A."/>
            <person name="Logrieco A.F."/>
            <person name="MacCabe A."/>
            <person name="Maekelae M.R."/>
            <person name="Malavazi I."/>
            <person name="Melin P."/>
            <person name="Meyer V."/>
            <person name="Mielnichuk N."/>
            <person name="Miskei M."/>
            <person name="Molnar A.P."/>
            <person name="Mule G."/>
            <person name="Ngan C.Y."/>
            <person name="Orejas M."/>
            <person name="Orosz E."/>
            <person name="Ouedraogo J.P."/>
            <person name="Overkamp K.M."/>
            <person name="Park H.-S."/>
            <person name="Perrone G."/>
            <person name="Piumi F."/>
            <person name="Punt P.J."/>
            <person name="Ram A.F."/>
            <person name="Ramon A."/>
            <person name="Rauscher S."/>
            <person name="Record E."/>
            <person name="Riano-Pachon D.M."/>
            <person name="Robert V."/>
            <person name="Roehrig J."/>
            <person name="Ruller R."/>
            <person name="Salamov A."/>
            <person name="Salih N.S."/>
            <person name="Samson R.A."/>
            <person name="Sandor E."/>
            <person name="Sanguinetti M."/>
            <person name="Schuetze T."/>
            <person name="Sepcic K."/>
            <person name="Shelest E."/>
            <person name="Sherlock G."/>
            <person name="Sophianopoulou V."/>
            <person name="Squina F.M."/>
            <person name="Sun H."/>
            <person name="Susca A."/>
            <person name="Todd R.B."/>
            <person name="Tsang A."/>
            <person name="Unkles S.E."/>
            <person name="van de Wiele N."/>
            <person name="van Rossen-Uffink D."/>
            <person name="Oliveira J.V."/>
            <person name="Vesth T.C."/>
            <person name="Visser J."/>
            <person name="Yu J.-H."/>
            <person name="Zhou M."/>
            <person name="Andersen M.R."/>
            <person name="Archer D.B."/>
            <person name="Baker S.E."/>
            <person name="Benoit I."/>
            <person name="Brakhage A.A."/>
            <person name="Braus G.H."/>
            <person name="Fischer R."/>
            <person name="Frisvad J.C."/>
            <person name="Goldman G.H."/>
            <person name="Houbraken J."/>
            <person name="Oakley B."/>
            <person name="Pocsi I."/>
            <person name="Scazzocchio C."/>
            <person name="Seiboth B."/>
            <person name="vanKuyk P.A."/>
            <person name="Wortman J."/>
            <person name="Dyer P.S."/>
            <person name="Grigoriev I.V."/>
        </authorList>
    </citation>
    <scope>NUCLEOTIDE SEQUENCE [LARGE SCALE GENOMIC DNA]</scope>
    <source>
        <strain evidence="3">CBS 516.65</strain>
    </source>
</reference>
<feature type="compositionally biased region" description="Polar residues" evidence="1">
    <location>
        <begin position="266"/>
        <end position="294"/>
    </location>
</feature>
<organism evidence="2 3">
    <name type="scientific">Aspergillus glaucus CBS 516.65</name>
    <dbReference type="NCBI Taxonomy" id="1160497"/>
    <lineage>
        <taxon>Eukaryota</taxon>
        <taxon>Fungi</taxon>
        <taxon>Dikarya</taxon>
        <taxon>Ascomycota</taxon>
        <taxon>Pezizomycotina</taxon>
        <taxon>Eurotiomycetes</taxon>
        <taxon>Eurotiomycetidae</taxon>
        <taxon>Eurotiales</taxon>
        <taxon>Aspergillaceae</taxon>
        <taxon>Aspergillus</taxon>
        <taxon>Aspergillus subgen. Aspergillus</taxon>
    </lineage>
</organism>
<dbReference type="AlphaFoldDB" id="A0A1L9VE74"/>
<gene>
    <name evidence="2" type="ORF">ASPGLDRAFT_83912</name>
</gene>
<feature type="region of interest" description="Disordered" evidence="1">
    <location>
        <begin position="72"/>
        <end position="94"/>
    </location>
</feature>
<accession>A0A1L9VE74</accession>